<dbReference type="SUPFAM" id="SSF88723">
    <property type="entry name" value="PIN domain-like"/>
    <property type="match status" value="1"/>
</dbReference>
<dbReference type="EMBL" id="JACIHI010000005">
    <property type="protein sequence ID" value="MBB4439400.1"/>
    <property type="molecule type" value="Genomic_DNA"/>
</dbReference>
<dbReference type="InterPro" id="IPR052919">
    <property type="entry name" value="TA_system_RNase"/>
</dbReference>
<dbReference type="InterPro" id="IPR029060">
    <property type="entry name" value="PIN-like_dom_sf"/>
</dbReference>
<dbReference type="InterPro" id="IPR002716">
    <property type="entry name" value="PIN_dom"/>
</dbReference>
<name>A0A7W6XWY0_9HYPH</name>
<dbReference type="PANTHER" id="PTHR36173:SF2">
    <property type="entry name" value="RIBONUCLEASE VAPC16"/>
    <property type="match status" value="1"/>
</dbReference>
<sequence>MRLLLDTHIVLAILRKDVGQRFPEIASLLGDSKTEGFVSVASLWETAIKARLGKLDPGMPLEDIARSLEEIGLILLRIEIQHVITAADPEPETRDPFDRLLLAQCKVEGLQLATVDRLLVDHPLALRL</sequence>
<evidence type="ECO:0000313" key="3">
    <source>
        <dbReference type="Proteomes" id="UP000533724"/>
    </source>
</evidence>
<dbReference type="Proteomes" id="UP000533724">
    <property type="component" value="Unassembled WGS sequence"/>
</dbReference>
<evidence type="ECO:0000313" key="2">
    <source>
        <dbReference type="EMBL" id="MBB4439400.1"/>
    </source>
</evidence>
<dbReference type="PANTHER" id="PTHR36173">
    <property type="entry name" value="RIBONUCLEASE VAPC16-RELATED"/>
    <property type="match status" value="1"/>
</dbReference>
<dbReference type="RefSeq" id="WP_184499555.1">
    <property type="nucleotide sequence ID" value="NZ_JACIHI010000005.1"/>
</dbReference>
<dbReference type="AlphaFoldDB" id="A0A7W6XWY0"/>
<evidence type="ECO:0000259" key="1">
    <source>
        <dbReference type="Pfam" id="PF01850"/>
    </source>
</evidence>
<dbReference type="Gene3D" id="3.40.50.1010">
    <property type="entry name" value="5'-nuclease"/>
    <property type="match status" value="1"/>
</dbReference>
<dbReference type="Pfam" id="PF01850">
    <property type="entry name" value="PIN"/>
    <property type="match status" value="1"/>
</dbReference>
<reference evidence="2 3" key="1">
    <citation type="submission" date="2020-08" db="EMBL/GenBank/DDBJ databases">
        <title>Genomic Encyclopedia of Type Strains, Phase IV (KMG-V): Genome sequencing to study the core and pangenomes of soil and plant-associated prokaryotes.</title>
        <authorList>
            <person name="Whitman W."/>
        </authorList>
    </citation>
    <scope>NUCLEOTIDE SEQUENCE [LARGE SCALE GENOMIC DNA]</scope>
    <source>
        <strain evidence="2 3">SEMIA 414</strain>
    </source>
</reference>
<proteinExistence type="predicted"/>
<protein>
    <submittedName>
        <fullName evidence="2">PIN domain nuclease of toxin-antitoxin system</fullName>
    </submittedName>
</protein>
<comment type="caution">
    <text evidence="2">The sequence shown here is derived from an EMBL/GenBank/DDBJ whole genome shotgun (WGS) entry which is preliminary data.</text>
</comment>
<dbReference type="CDD" id="cd09872">
    <property type="entry name" value="PIN_Sll0205-like"/>
    <property type="match status" value="1"/>
</dbReference>
<feature type="domain" description="PIN" evidence="1">
    <location>
        <begin position="4"/>
        <end position="117"/>
    </location>
</feature>
<organism evidence="2 3">
    <name type="scientific">Rhizobium esperanzae</name>
    <dbReference type="NCBI Taxonomy" id="1967781"/>
    <lineage>
        <taxon>Bacteria</taxon>
        <taxon>Pseudomonadati</taxon>
        <taxon>Pseudomonadota</taxon>
        <taxon>Alphaproteobacteria</taxon>
        <taxon>Hyphomicrobiales</taxon>
        <taxon>Rhizobiaceae</taxon>
        <taxon>Rhizobium/Agrobacterium group</taxon>
        <taxon>Rhizobium</taxon>
    </lineage>
</organism>
<gene>
    <name evidence="2" type="ORF">GGE15_002664</name>
</gene>
<dbReference type="InterPro" id="IPR041705">
    <property type="entry name" value="PIN_Sll0205"/>
</dbReference>
<accession>A0A7W6XWY0</accession>